<reference evidence="2 3" key="1">
    <citation type="submission" date="2017-10" db="EMBL/GenBank/DDBJ databases">
        <title>A novel species of cold-tolerant Malassezia isolated from bats.</title>
        <authorList>
            <person name="Lorch J.M."/>
            <person name="Palmer J.M."/>
            <person name="Vanderwolf K.J."/>
            <person name="Schmidt K.Z."/>
            <person name="Verant M.L."/>
            <person name="Weller T.J."/>
            <person name="Blehert D.S."/>
        </authorList>
    </citation>
    <scope>NUCLEOTIDE SEQUENCE [LARGE SCALE GENOMIC DNA]</scope>
    <source>
        <strain evidence="2 3">NWHC:44797-103</strain>
    </source>
</reference>
<sequence length="511" mass="56196">MGRALQRFLSQSGIALISTFAAIIAYLALEVYSRRRVTHMLSHSVRPALPPFWVRGMDGENAPQCMAMRGDPTPDPKAFPYSDELASRVQITKFCEDVKIDTTLDVALLACDPGRAEWDIVFGPAKSPEYRGALWFLDYQASNSPTPQLLPIDDFPDDRSFHPLGINVHATSQDTARIFVVNNAAVVSTIEVFDMDRTDDGWRGRFVRTIFTPVGTYGADAVWPIDANRILVSNMHVYFHRVSPYDATVEMVRGVFGSWAARWFERNHVDGQFPSYVSFSEDLIGSGWVSHIAFDDEIAAHDGYDWRAAEAGTETELVVSGIKFANGIQLTPDKKHLVLGETGMAAVLLYPVLSENPTWERAERLGKALVLPVPFLADNVFLTPPQNDADVLPEDPLQGYSILTAGHPSALDMEESLKGNGTAPSWVVQIYYDPAQPKDQAPAPANELGFTPAHNFTVQSLLITKGANTPDAPSVASSSGVSWDPTYRGRGTFMVAGLYSDDPLICRGMHT</sequence>
<dbReference type="PANTHER" id="PTHR11799">
    <property type="entry name" value="PARAOXONASE"/>
    <property type="match status" value="1"/>
</dbReference>
<protein>
    <submittedName>
        <fullName evidence="2">Uncharacterized protein</fullName>
    </submittedName>
</protein>
<proteinExistence type="predicted"/>
<dbReference type="PANTHER" id="PTHR11799:SF30">
    <property type="entry name" value="SERUM PARAOXONASE_ARYLESTERASE 2"/>
    <property type="match status" value="1"/>
</dbReference>
<keyword evidence="3" id="KW-1185">Reference proteome</keyword>
<evidence type="ECO:0000313" key="3">
    <source>
        <dbReference type="Proteomes" id="UP000232875"/>
    </source>
</evidence>
<gene>
    <name evidence="2" type="ORF">MVES_003503</name>
</gene>
<dbReference type="InterPro" id="IPR051288">
    <property type="entry name" value="Serum_paraoxonase/arylesterase"/>
</dbReference>
<dbReference type="EMBL" id="KZ454994">
    <property type="protein sequence ID" value="PKI82644.1"/>
    <property type="molecule type" value="Genomic_DNA"/>
</dbReference>
<keyword evidence="1" id="KW-0472">Membrane</keyword>
<evidence type="ECO:0000256" key="1">
    <source>
        <dbReference type="SAM" id="Phobius"/>
    </source>
</evidence>
<feature type="transmembrane region" description="Helical" evidence="1">
    <location>
        <begin position="12"/>
        <end position="32"/>
    </location>
</feature>
<dbReference type="AlphaFoldDB" id="A0A2N1J7W1"/>
<keyword evidence="1" id="KW-0812">Transmembrane</keyword>
<name>A0A2N1J7W1_9BASI</name>
<keyword evidence="1" id="KW-1133">Transmembrane helix</keyword>
<accession>A0A2N1J7W1</accession>
<dbReference type="SUPFAM" id="SSF63829">
    <property type="entry name" value="Calcium-dependent phosphotriesterase"/>
    <property type="match status" value="1"/>
</dbReference>
<dbReference type="InterPro" id="IPR011042">
    <property type="entry name" value="6-blade_b-propeller_TolB-like"/>
</dbReference>
<organism evidence="2 3">
    <name type="scientific">Malassezia vespertilionis</name>
    <dbReference type="NCBI Taxonomy" id="2020962"/>
    <lineage>
        <taxon>Eukaryota</taxon>
        <taxon>Fungi</taxon>
        <taxon>Dikarya</taxon>
        <taxon>Basidiomycota</taxon>
        <taxon>Ustilaginomycotina</taxon>
        <taxon>Malasseziomycetes</taxon>
        <taxon>Malasseziales</taxon>
        <taxon>Malasseziaceae</taxon>
        <taxon>Malassezia</taxon>
    </lineage>
</organism>
<dbReference type="Gene3D" id="2.120.10.30">
    <property type="entry name" value="TolB, C-terminal domain"/>
    <property type="match status" value="1"/>
</dbReference>
<dbReference type="OrthoDB" id="5307922at2759"/>
<evidence type="ECO:0000313" key="2">
    <source>
        <dbReference type="EMBL" id="PKI82644.1"/>
    </source>
</evidence>
<dbReference type="Proteomes" id="UP000232875">
    <property type="component" value="Unassembled WGS sequence"/>
</dbReference>